<organism evidence="2">
    <name type="scientific">Anguilla anguilla</name>
    <name type="common">European freshwater eel</name>
    <name type="synonym">Muraena anguilla</name>
    <dbReference type="NCBI Taxonomy" id="7936"/>
    <lineage>
        <taxon>Eukaryota</taxon>
        <taxon>Metazoa</taxon>
        <taxon>Chordata</taxon>
        <taxon>Craniata</taxon>
        <taxon>Vertebrata</taxon>
        <taxon>Euteleostomi</taxon>
        <taxon>Actinopterygii</taxon>
        <taxon>Neopterygii</taxon>
        <taxon>Teleostei</taxon>
        <taxon>Anguilliformes</taxon>
        <taxon>Anguillidae</taxon>
        <taxon>Anguilla</taxon>
    </lineage>
</organism>
<accession>A0A0E9WZ04</accession>
<proteinExistence type="predicted"/>
<dbReference type="EMBL" id="GBXM01012993">
    <property type="protein sequence ID" value="JAH95584.1"/>
    <property type="molecule type" value="Transcribed_RNA"/>
</dbReference>
<feature type="transmembrane region" description="Helical" evidence="1">
    <location>
        <begin position="15"/>
        <end position="39"/>
    </location>
</feature>
<dbReference type="AlphaFoldDB" id="A0A0E9WZ04"/>
<reference evidence="2" key="2">
    <citation type="journal article" date="2015" name="Fish Shellfish Immunol.">
        <title>Early steps in the European eel (Anguilla anguilla)-Vibrio vulnificus interaction in the gills: Role of the RtxA13 toxin.</title>
        <authorList>
            <person name="Callol A."/>
            <person name="Pajuelo D."/>
            <person name="Ebbesson L."/>
            <person name="Teles M."/>
            <person name="MacKenzie S."/>
            <person name="Amaro C."/>
        </authorList>
    </citation>
    <scope>NUCLEOTIDE SEQUENCE</scope>
</reference>
<protein>
    <submittedName>
        <fullName evidence="2">Uncharacterized protein</fullName>
    </submittedName>
</protein>
<sequence length="66" mass="7585">MVSCFIIIFRAYINFHFNCIIICILNVSSVLSLSIVVFYKSLHYSVRYTISTSFDCNFLVLSSCKS</sequence>
<reference evidence="2" key="1">
    <citation type="submission" date="2014-11" db="EMBL/GenBank/DDBJ databases">
        <authorList>
            <person name="Amaro Gonzalez C."/>
        </authorList>
    </citation>
    <scope>NUCLEOTIDE SEQUENCE</scope>
</reference>
<name>A0A0E9WZ04_ANGAN</name>
<evidence type="ECO:0000313" key="2">
    <source>
        <dbReference type="EMBL" id="JAH95584.1"/>
    </source>
</evidence>
<keyword evidence="1" id="KW-0812">Transmembrane</keyword>
<keyword evidence="1" id="KW-1133">Transmembrane helix</keyword>
<keyword evidence="1" id="KW-0472">Membrane</keyword>
<evidence type="ECO:0000256" key="1">
    <source>
        <dbReference type="SAM" id="Phobius"/>
    </source>
</evidence>